<dbReference type="AlphaFoldDB" id="A0A5C8P131"/>
<protein>
    <submittedName>
        <fullName evidence="3">DUF2007 domain-containing protein</fullName>
    </submittedName>
</protein>
<name>A0A5C8P131_9BURK</name>
<dbReference type="Pfam" id="PF09413">
    <property type="entry name" value="DUF2007"/>
    <property type="match status" value="1"/>
</dbReference>
<dbReference type="OrthoDB" id="9814654at2"/>
<proteinExistence type="predicted"/>
<dbReference type="EMBL" id="VDUY01000002">
    <property type="protein sequence ID" value="TXL67330.1"/>
    <property type="molecule type" value="Genomic_DNA"/>
</dbReference>
<reference evidence="3 4" key="1">
    <citation type="submission" date="2019-06" db="EMBL/GenBank/DDBJ databases">
        <title>Quisquiliibacterium sp. nov., isolated from a maize field.</title>
        <authorList>
            <person name="Lin S.-Y."/>
            <person name="Tsai C.-F."/>
            <person name="Young C.-C."/>
        </authorList>
    </citation>
    <scope>NUCLEOTIDE SEQUENCE [LARGE SCALE GENOMIC DNA]</scope>
    <source>
        <strain evidence="3 4">CC-CFT501</strain>
    </source>
</reference>
<dbReference type="InterPro" id="IPR018551">
    <property type="entry name" value="DUF2007"/>
</dbReference>
<dbReference type="Proteomes" id="UP000321548">
    <property type="component" value="Unassembled WGS sequence"/>
</dbReference>
<evidence type="ECO:0000313" key="4">
    <source>
        <dbReference type="Proteomes" id="UP000321548"/>
    </source>
</evidence>
<evidence type="ECO:0000256" key="1">
    <source>
        <dbReference type="SAM" id="SignalP"/>
    </source>
</evidence>
<gene>
    <name evidence="3" type="ORF">FHP08_06930</name>
</gene>
<feature type="chain" id="PRO_5023086625" evidence="1">
    <location>
        <begin position="23"/>
        <end position="106"/>
    </location>
</feature>
<keyword evidence="4" id="KW-1185">Reference proteome</keyword>
<accession>A0A5C8P131</accession>
<evidence type="ECO:0000313" key="3">
    <source>
        <dbReference type="EMBL" id="TXL67330.1"/>
    </source>
</evidence>
<sequence length="106" mass="11916">MKRLICAPNLVLATMWADQLTAAGMTATVQRAWAGSISGEIPPDQALPEVWVMDDDRHAEALSLLHELRNPPWRHWACRNCLEQVDGPFEQCWNCGAPRPAPLRDE</sequence>
<organism evidence="3 4">
    <name type="scientific">Zeimonas arvi</name>
    <dbReference type="NCBI Taxonomy" id="2498847"/>
    <lineage>
        <taxon>Bacteria</taxon>
        <taxon>Pseudomonadati</taxon>
        <taxon>Pseudomonadota</taxon>
        <taxon>Betaproteobacteria</taxon>
        <taxon>Burkholderiales</taxon>
        <taxon>Burkholderiaceae</taxon>
        <taxon>Zeimonas</taxon>
    </lineage>
</organism>
<feature type="signal peptide" evidence="1">
    <location>
        <begin position="1"/>
        <end position="22"/>
    </location>
</feature>
<dbReference type="RefSeq" id="WP_147703605.1">
    <property type="nucleotide sequence ID" value="NZ_VDUY01000002.1"/>
</dbReference>
<keyword evidence="1" id="KW-0732">Signal</keyword>
<comment type="caution">
    <text evidence="3">The sequence shown here is derived from an EMBL/GenBank/DDBJ whole genome shotgun (WGS) entry which is preliminary data.</text>
</comment>
<feature type="domain" description="DUF2007" evidence="2">
    <location>
        <begin position="1"/>
        <end position="68"/>
    </location>
</feature>
<evidence type="ECO:0000259" key="2">
    <source>
        <dbReference type="Pfam" id="PF09413"/>
    </source>
</evidence>